<gene>
    <name evidence="5" type="ORF">A2W58_00645</name>
</gene>
<feature type="domain" description="Glycosyltransferase subfamily 4-like N-terminal" evidence="4">
    <location>
        <begin position="17"/>
        <end position="180"/>
    </location>
</feature>
<evidence type="ECO:0000259" key="4">
    <source>
        <dbReference type="Pfam" id="PF13439"/>
    </source>
</evidence>
<dbReference type="PANTHER" id="PTHR12526:SF629">
    <property type="entry name" value="TEICHURONIC ACID BIOSYNTHESIS GLYCOSYLTRANSFERASE TUAH-RELATED"/>
    <property type="match status" value="1"/>
</dbReference>
<feature type="domain" description="Glycosyl transferase family 1" evidence="3">
    <location>
        <begin position="214"/>
        <end position="360"/>
    </location>
</feature>
<proteinExistence type="predicted"/>
<dbReference type="PANTHER" id="PTHR12526">
    <property type="entry name" value="GLYCOSYLTRANSFERASE"/>
    <property type="match status" value="1"/>
</dbReference>
<evidence type="ECO:0000256" key="2">
    <source>
        <dbReference type="ARBA" id="ARBA00022679"/>
    </source>
</evidence>
<organism evidence="5 6">
    <name type="scientific">Candidatus Zambryskibacteria bacterium RIFCSPHIGHO2_02_38_10.5</name>
    <dbReference type="NCBI Taxonomy" id="1802742"/>
    <lineage>
        <taxon>Bacteria</taxon>
        <taxon>Candidatus Zambryskiibacteriota</taxon>
    </lineage>
</organism>
<dbReference type="EMBL" id="MHVL01000001">
    <property type="protein sequence ID" value="OHA94114.1"/>
    <property type="molecule type" value="Genomic_DNA"/>
</dbReference>
<sequence length="383" mass="43324">MSENRKKICFAITKGNWGGAQRYVYDLATSLPKDQFEAVVICGKGETLPKKLEEAHVKTYRLPYLSRNISIISEIRSSWNLLKTVYKERPDVLHLNSPKAAGFGAVAGRLCGVNKIIYTVHGFAFNEDRNFFSKSIISFFSWVTILLSHKTIVIAKREEKQVLAMPFVKNKVILIHNGIEKIDFKEKNIARGELLTRIGESFRLSLTLETLWLGTIAELHKNKGLEYVIPALFKITTPFVFFIIGEGEERENLETLVAKYNLQEKIFLIGFMEKANQYLKAFDIFTLTSTKEGLPYTLIEAGQAGVPSIASSVGGIPDIIENGVNGILVTTARSGEITRAIEYLVQNPDKQKEFGQNLKQKVLRDFSIEQMLEKTISLYKKQF</sequence>
<evidence type="ECO:0000313" key="5">
    <source>
        <dbReference type="EMBL" id="OHA94114.1"/>
    </source>
</evidence>
<dbReference type="AlphaFoldDB" id="A0A1G2TA14"/>
<dbReference type="Pfam" id="PF00534">
    <property type="entry name" value="Glycos_transf_1"/>
    <property type="match status" value="1"/>
</dbReference>
<evidence type="ECO:0000256" key="1">
    <source>
        <dbReference type="ARBA" id="ARBA00022676"/>
    </source>
</evidence>
<reference evidence="5 6" key="1">
    <citation type="journal article" date="2016" name="Nat. Commun.">
        <title>Thousands of microbial genomes shed light on interconnected biogeochemical processes in an aquifer system.</title>
        <authorList>
            <person name="Anantharaman K."/>
            <person name="Brown C.T."/>
            <person name="Hug L.A."/>
            <person name="Sharon I."/>
            <person name="Castelle C.J."/>
            <person name="Probst A.J."/>
            <person name="Thomas B.C."/>
            <person name="Singh A."/>
            <person name="Wilkins M.J."/>
            <person name="Karaoz U."/>
            <person name="Brodie E.L."/>
            <person name="Williams K.H."/>
            <person name="Hubbard S.S."/>
            <person name="Banfield J.F."/>
        </authorList>
    </citation>
    <scope>NUCLEOTIDE SEQUENCE [LARGE SCALE GENOMIC DNA]</scope>
</reference>
<dbReference type="SUPFAM" id="SSF53756">
    <property type="entry name" value="UDP-Glycosyltransferase/glycogen phosphorylase"/>
    <property type="match status" value="1"/>
</dbReference>
<dbReference type="GO" id="GO:0016757">
    <property type="term" value="F:glycosyltransferase activity"/>
    <property type="evidence" value="ECO:0007669"/>
    <property type="project" value="UniProtKB-KW"/>
</dbReference>
<dbReference type="InterPro" id="IPR001296">
    <property type="entry name" value="Glyco_trans_1"/>
</dbReference>
<name>A0A1G2TA14_9BACT</name>
<evidence type="ECO:0000259" key="3">
    <source>
        <dbReference type="Pfam" id="PF00534"/>
    </source>
</evidence>
<dbReference type="Pfam" id="PF13439">
    <property type="entry name" value="Glyco_transf_4"/>
    <property type="match status" value="1"/>
</dbReference>
<keyword evidence="2" id="KW-0808">Transferase</keyword>
<comment type="caution">
    <text evidence="5">The sequence shown here is derived from an EMBL/GenBank/DDBJ whole genome shotgun (WGS) entry which is preliminary data.</text>
</comment>
<evidence type="ECO:0008006" key="7">
    <source>
        <dbReference type="Google" id="ProtNLM"/>
    </source>
</evidence>
<protein>
    <recommendedName>
        <fullName evidence="7">Second mannosyl transferase</fullName>
    </recommendedName>
</protein>
<dbReference type="Gene3D" id="3.40.50.2000">
    <property type="entry name" value="Glycogen Phosphorylase B"/>
    <property type="match status" value="2"/>
</dbReference>
<evidence type="ECO:0000313" key="6">
    <source>
        <dbReference type="Proteomes" id="UP000179264"/>
    </source>
</evidence>
<keyword evidence="1" id="KW-0328">Glycosyltransferase</keyword>
<accession>A0A1G2TA14</accession>
<dbReference type="Proteomes" id="UP000179264">
    <property type="component" value="Unassembled WGS sequence"/>
</dbReference>
<dbReference type="InterPro" id="IPR028098">
    <property type="entry name" value="Glyco_trans_4-like_N"/>
</dbReference>